<evidence type="ECO:0000259" key="5">
    <source>
        <dbReference type="PROSITE" id="PS50222"/>
    </source>
</evidence>
<keyword evidence="3" id="KW-0106">Calcium</keyword>
<dbReference type="EMBL" id="BLQM01000085">
    <property type="protein sequence ID" value="GMH61398.1"/>
    <property type="molecule type" value="Genomic_DNA"/>
</dbReference>
<organism evidence="6 7">
    <name type="scientific">Triparma laevis f. inornata</name>
    <dbReference type="NCBI Taxonomy" id="1714386"/>
    <lineage>
        <taxon>Eukaryota</taxon>
        <taxon>Sar</taxon>
        <taxon>Stramenopiles</taxon>
        <taxon>Ochrophyta</taxon>
        <taxon>Bolidophyceae</taxon>
        <taxon>Parmales</taxon>
        <taxon>Triparmaceae</taxon>
        <taxon>Triparma</taxon>
    </lineage>
</organism>
<feature type="domain" description="EF-hand" evidence="5">
    <location>
        <begin position="167"/>
        <end position="202"/>
    </location>
</feature>
<dbReference type="SUPFAM" id="SSF47473">
    <property type="entry name" value="EF-hand"/>
    <property type="match status" value="1"/>
</dbReference>
<evidence type="ECO:0000256" key="4">
    <source>
        <dbReference type="SAM" id="MobiDB-lite"/>
    </source>
</evidence>
<evidence type="ECO:0000256" key="1">
    <source>
        <dbReference type="ARBA" id="ARBA00022723"/>
    </source>
</evidence>
<dbReference type="InterPro" id="IPR018247">
    <property type="entry name" value="EF_Hand_1_Ca_BS"/>
</dbReference>
<dbReference type="GO" id="GO:0005509">
    <property type="term" value="F:calcium ion binding"/>
    <property type="evidence" value="ECO:0007669"/>
    <property type="project" value="InterPro"/>
</dbReference>
<dbReference type="InterPro" id="IPR011992">
    <property type="entry name" value="EF-hand-dom_pair"/>
</dbReference>
<evidence type="ECO:0000313" key="7">
    <source>
        <dbReference type="Proteomes" id="UP001162640"/>
    </source>
</evidence>
<dbReference type="AlphaFoldDB" id="A0A9W7E0G6"/>
<dbReference type="Gene3D" id="1.10.238.10">
    <property type="entry name" value="EF-hand"/>
    <property type="match status" value="1"/>
</dbReference>
<reference evidence="7" key="1">
    <citation type="journal article" date="2023" name="Commun. Biol.">
        <title>Genome analysis of Parmales, the sister group of diatoms, reveals the evolutionary specialization of diatoms from phago-mixotrophs to photoautotrophs.</title>
        <authorList>
            <person name="Ban H."/>
            <person name="Sato S."/>
            <person name="Yoshikawa S."/>
            <person name="Yamada K."/>
            <person name="Nakamura Y."/>
            <person name="Ichinomiya M."/>
            <person name="Sato N."/>
            <person name="Blanc-Mathieu R."/>
            <person name="Endo H."/>
            <person name="Kuwata A."/>
            <person name="Ogata H."/>
        </authorList>
    </citation>
    <scope>NUCLEOTIDE SEQUENCE [LARGE SCALE GENOMIC DNA]</scope>
</reference>
<dbReference type="PROSITE" id="PS50222">
    <property type="entry name" value="EF_HAND_2"/>
    <property type="match status" value="1"/>
</dbReference>
<dbReference type="PROSITE" id="PS00018">
    <property type="entry name" value="EF_HAND_1"/>
    <property type="match status" value="2"/>
</dbReference>
<evidence type="ECO:0000256" key="2">
    <source>
        <dbReference type="ARBA" id="ARBA00022737"/>
    </source>
</evidence>
<feature type="region of interest" description="Disordered" evidence="4">
    <location>
        <begin position="500"/>
        <end position="534"/>
    </location>
</feature>
<evidence type="ECO:0000313" key="6">
    <source>
        <dbReference type="EMBL" id="GMH61398.1"/>
    </source>
</evidence>
<feature type="region of interest" description="Disordered" evidence="4">
    <location>
        <begin position="383"/>
        <end position="405"/>
    </location>
</feature>
<name>A0A9W7E0G6_9STRA</name>
<gene>
    <name evidence="6" type="ORF">TL16_g03245</name>
</gene>
<dbReference type="PANTHER" id="PTHR45942">
    <property type="entry name" value="PROTEIN PHOSPATASE 3 REGULATORY SUBUNIT B ALPHA ISOFORM TYPE 1"/>
    <property type="match status" value="1"/>
</dbReference>
<comment type="caution">
    <text evidence="6">The sequence shown here is derived from an EMBL/GenBank/DDBJ whole genome shotgun (WGS) entry which is preliminary data.</text>
</comment>
<accession>A0A9W7E0G6</accession>
<protein>
    <recommendedName>
        <fullName evidence="5">EF-hand domain-containing protein</fullName>
    </recommendedName>
</protein>
<dbReference type="Proteomes" id="UP001162640">
    <property type="component" value="Unassembled WGS sequence"/>
</dbReference>
<proteinExistence type="predicted"/>
<feature type="compositionally biased region" description="Basic residues" evidence="4">
    <location>
        <begin position="395"/>
        <end position="405"/>
    </location>
</feature>
<sequence>MPPKEGSAASRMKSLGTKYSKIDIDDPDFGTGPTMLVKGERGRKSLFGKQKGKKGEVIAPLQNHMIGRRVDGMDAYSHVTAVDVKKEEGWWFKLPKWKRRVWWRVKMIDVELNETINNKSWHEKNKNKKLTVKFPEYIDYYLGKRIKTKYAYHPYKLTFDCLQLNALEALKLYWVFSKADRDGSGIIDCFEWLMYLDVERTEFNEKIFTIVDFDESGEMDFREFVMCCWNYASATPLDLINLAFFLYSSDGVLLKKDEVLKMLRNIFGEKVEVNTQARKIKVELLVMVEQYNGIDLSQFGEYTKKHMLLLEPCFHFQRVLRSKCLGTRFWKRQLKRRKKKFGDMTWTDIYEDLREVAQDEIKRAEDYRKKRKLRSLQSRVKMGFFKTPPKPQPPPKKKLKKKKGPKFLAKKLREKERYDVLAELFEDVDMDKLKEKNAVIVEKKEENRKIGEFAGSTEAAHIELRVPGLHRLDFMNLTELEALHEEVENSFKIQQAKKLENKGKEEQQHKVRGLFDYENTKDGDGDAKKEVAKKRELRKTAGGFSPTKAMAEQDAAKSVLAMF</sequence>
<evidence type="ECO:0000256" key="3">
    <source>
        <dbReference type="ARBA" id="ARBA00022837"/>
    </source>
</evidence>
<keyword evidence="2" id="KW-0677">Repeat</keyword>
<keyword evidence="1" id="KW-0479">Metal-binding</keyword>
<dbReference type="InterPro" id="IPR002048">
    <property type="entry name" value="EF_hand_dom"/>
</dbReference>